<comment type="function">
    <text evidence="4">Flagellin is the subunit protein which polymerizes to form the filaments of archaeal flagella.</text>
</comment>
<evidence type="ECO:0000256" key="3">
    <source>
        <dbReference type="ARBA" id="ARBA00022440"/>
    </source>
</evidence>
<dbReference type="AlphaFoldDB" id="A0A7C3UB55"/>
<dbReference type="GO" id="GO:0097589">
    <property type="term" value="C:archaeal-type flagellum"/>
    <property type="evidence" value="ECO:0007669"/>
    <property type="project" value="UniProtKB-SubCell"/>
</dbReference>
<evidence type="ECO:0000313" key="6">
    <source>
        <dbReference type="EMBL" id="HGE65751.1"/>
    </source>
</evidence>
<reference evidence="6" key="1">
    <citation type="journal article" date="2020" name="mSystems">
        <title>Genome- and Community-Level Interaction Insights into Carbon Utilization and Element Cycling Functions of Hydrothermarchaeota in Hydrothermal Sediment.</title>
        <authorList>
            <person name="Zhou Z."/>
            <person name="Liu Y."/>
            <person name="Xu W."/>
            <person name="Pan J."/>
            <person name="Luo Z.H."/>
            <person name="Li M."/>
        </authorList>
    </citation>
    <scope>NUCLEOTIDE SEQUENCE [LARGE SCALE GENOMIC DNA]</scope>
    <source>
        <strain evidence="6">SpSt-97</strain>
    </source>
</reference>
<sequence length="236" mass="26306">MGRFIKIVKDKKGFTGLEAAIVLIAFVTVAAVFSYVMLGAGFFTAQKGKQSVDTGVKQASSSLELDGQYIYLEANKTGSDGDVKKIFFYVTLSAGGTPIDLDKTVLAIRYQDKYGQIPFGTMNKQDNNTTVIYNINRSAIDPKTGEYNETNETGYLLWWYEGIVYTDSGNTFDNLLEKNEKYKIKINLTQINATKGYQYPLPKTNDYLTIELKPSIGAPLIINKQIPPSLTKLTWV</sequence>
<dbReference type="Pfam" id="PF01917">
    <property type="entry name" value="Flagellin_arch-type"/>
    <property type="match status" value="1"/>
</dbReference>
<organism evidence="6">
    <name type="scientific">Geoglobus ahangari</name>
    <dbReference type="NCBI Taxonomy" id="113653"/>
    <lineage>
        <taxon>Archaea</taxon>
        <taxon>Methanobacteriati</taxon>
        <taxon>Methanobacteriota</taxon>
        <taxon>Archaeoglobi</taxon>
        <taxon>Archaeoglobales</taxon>
        <taxon>Archaeoglobaceae</taxon>
        <taxon>Geoglobus</taxon>
    </lineage>
</organism>
<proteinExistence type="inferred from homology"/>
<dbReference type="PANTHER" id="PTHR35903">
    <property type="entry name" value="FLAGELLIN B1"/>
    <property type="match status" value="1"/>
</dbReference>
<dbReference type="NCBIfam" id="TIGR02537">
    <property type="entry name" value="arch_flag_Nterm"/>
    <property type="match status" value="1"/>
</dbReference>
<dbReference type="GO" id="GO:0097588">
    <property type="term" value="P:archaeal or bacterial-type flagellum-dependent cell motility"/>
    <property type="evidence" value="ECO:0007669"/>
    <property type="project" value="InterPro"/>
</dbReference>
<evidence type="ECO:0000256" key="2">
    <source>
        <dbReference type="ARBA" id="ARBA00010256"/>
    </source>
</evidence>
<comment type="subcellular location">
    <subcellularLocation>
        <location evidence="1 4">Archaeal flagellum</location>
    </subcellularLocation>
</comment>
<accession>A0A7C3UB55</accession>
<keyword evidence="6" id="KW-0969">Cilium</keyword>
<dbReference type="GO" id="GO:0005198">
    <property type="term" value="F:structural molecule activity"/>
    <property type="evidence" value="ECO:0007669"/>
    <property type="project" value="InterPro"/>
</dbReference>
<keyword evidence="6" id="KW-0282">Flagellum</keyword>
<evidence type="ECO:0000256" key="4">
    <source>
        <dbReference type="RuleBase" id="RU361282"/>
    </source>
</evidence>
<protein>
    <recommendedName>
        <fullName evidence="4">Flagellin</fullName>
    </recommendedName>
</protein>
<evidence type="ECO:0000256" key="5">
    <source>
        <dbReference type="SAM" id="Phobius"/>
    </source>
</evidence>
<keyword evidence="5" id="KW-0812">Transmembrane</keyword>
<dbReference type="InterPro" id="IPR002774">
    <property type="entry name" value="Flagellin_arc-type"/>
</dbReference>
<keyword evidence="6" id="KW-0966">Cell projection</keyword>
<comment type="similarity">
    <text evidence="2 4">Belongs to the archaeal flagellin family.</text>
</comment>
<keyword evidence="5" id="KW-1133">Transmembrane helix</keyword>
<keyword evidence="5" id="KW-0472">Membrane</keyword>
<feature type="transmembrane region" description="Helical" evidence="5">
    <location>
        <begin position="21"/>
        <end position="43"/>
    </location>
</feature>
<dbReference type="EMBL" id="DTPI01000007">
    <property type="protein sequence ID" value="HGE65751.1"/>
    <property type="molecule type" value="Genomic_DNA"/>
</dbReference>
<comment type="caution">
    <text evidence="6">The sequence shown here is derived from an EMBL/GenBank/DDBJ whole genome shotgun (WGS) entry which is preliminary data.</text>
</comment>
<evidence type="ECO:0000256" key="1">
    <source>
        <dbReference type="ARBA" id="ARBA00004618"/>
    </source>
</evidence>
<dbReference type="PANTHER" id="PTHR35903:SF1">
    <property type="entry name" value="FLAGELLIN B1"/>
    <property type="match status" value="1"/>
</dbReference>
<name>A0A7C3UB55_9EURY</name>
<gene>
    <name evidence="6" type="ORF">ENX77_01265</name>
</gene>
<keyword evidence="3 4" id="KW-0974">Archaeal flagellum</keyword>
<dbReference type="InterPro" id="IPR013373">
    <property type="entry name" value="Flagellin/pilin_N_arc"/>
</dbReference>